<protein>
    <submittedName>
        <fullName evidence="2">Uncharacterized protein</fullName>
    </submittedName>
</protein>
<evidence type="ECO:0000313" key="3">
    <source>
        <dbReference type="Proteomes" id="UP001152130"/>
    </source>
</evidence>
<gene>
    <name evidence="2" type="ORF">NW766_003327</name>
</gene>
<sequence>MPYHRRRRSRSASSVDSRGSSTPPPAYSRSNAHRWPAAPAPSRRPDPRASAPRPPVPPPTSSRRHHQSSARPSQNRSPPPANPRSRTSRNIGGGSGPPAPISSRRLNPSPDDTLGPWDAISRENTPPPGHPNRPIRVTTDIGTVDFSCYEARTAEEHREQLAYAEDAKQRIVACGERYIRDLQQGSDRDIHDAFRRYTQWLVLLAGIELHVACLKRSQRGDRGVWGSLREISDDPDRPSNVIED</sequence>
<evidence type="ECO:0000313" key="2">
    <source>
        <dbReference type="EMBL" id="KAJ4019589.1"/>
    </source>
</evidence>
<dbReference type="EMBL" id="JAPDHF010000004">
    <property type="protein sequence ID" value="KAJ4019589.1"/>
    <property type="molecule type" value="Genomic_DNA"/>
</dbReference>
<dbReference type="AlphaFoldDB" id="A0A9W8UDI7"/>
<reference evidence="2" key="1">
    <citation type="submission" date="2022-10" db="EMBL/GenBank/DDBJ databases">
        <title>Fusarium specimens isolated from Avocado Roots.</title>
        <authorList>
            <person name="Stajich J."/>
            <person name="Roper C."/>
            <person name="Heimlech-Rivalta G."/>
        </authorList>
    </citation>
    <scope>NUCLEOTIDE SEQUENCE</scope>
    <source>
        <strain evidence="2">CF00143</strain>
    </source>
</reference>
<feature type="compositionally biased region" description="Basic residues" evidence="1">
    <location>
        <begin position="1"/>
        <end position="10"/>
    </location>
</feature>
<dbReference type="Proteomes" id="UP001152130">
    <property type="component" value="Unassembled WGS sequence"/>
</dbReference>
<comment type="caution">
    <text evidence="2">The sequence shown here is derived from an EMBL/GenBank/DDBJ whole genome shotgun (WGS) entry which is preliminary data.</text>
</comment>
<proteinExistence type="predicted"/>
<accession>A0A9W8UDI7</accession>
<keyword evidence="3" id="KW-1185">Reference proteome</keyword>
<feature type="region of interest" description="Disordered" evidence="1">
    <location>
        <begin position="1"/>
        <end position="137"/>
    </location>
</feature>
<name>A0A9W8UDI7_9HYPO</name>
<organism evidence="2 3">
    <name type="scientific">Fusarium irregulare</name>
    <dbReference type="NCBI Taxonomy" id="2494466"/>
    <lineage>
        <taxon>Eukaryota</taxon>
        <taxon>Fungi</taxon>
        <taxon>Dikarya</taxon>
        <taxon>Ascomycota</taxon>
        <taxon>Pezizomycotina</taxon>
        <taxon>Sordariomycetes</taxon>
        <taxon>Hypocreomycetidae</taxon>
        <taxon>Hypocreales</taxon>
        <taxon>Nectriaceae</taxon>
        <taxon>Fusarium</taxon>
        <taxon>Fusarium incarnatum-equiseti species complex</taxon>
    </lineage>
</organism>
<dbReference type="OrthoDB" id="5105734at2759"/>
<feature type="compositionally biased region" description="Low complexity" evidence="1">
    <location>
        <begin position="11"/>
        <end position="21"/>
    </location>
</feature>
<evidence type="ECO:0000256" key="1">
    <source>
        <dbReference type="SAM" id="MobiDB-lite"/>
    </source>
</evidence>